<sequence length="380" mass="41952">MGGGGRQVSCGRAHTGAVSTDGDLYMWGCANGGRLGLGERVQDMVVVPTLVVSLARVLVAQVSCGNSHSALTTEIRVDKRVIEAPELLRAFHVAPYNLAVGKRARQSSVYNQQDADLAVDGNRSGTLHTCMHTQVWNRTDQPVDTSRQRDEFTSRLFPFWILVSEVPFDDSVGSASLKAGRAQSNASAQFADNHRLTEWVLPSTGTVGRYIRIQVKGKRYLHLAQVRHAICQSKVNPLTLEDNRSTSTHDHYLKAIQADPDNATILRQYDAYAKCFQLYGRGEALTHEKCRLCRAIRQCEVCEFYTSTPSSDLPLTTLGEKLGLAEATDVILSREPPRLTFDKRASTPATHKFAKVFTLSPKKLGLPFKLSPSKKDPPRS</sequence>
<dbReference type="PROSITE" id="PS50012">
    <property type="entry name" value="RCC1_3"/>
    <property type="match status" value="1"/>
</dbReference>
<dbReference type="Pfam" id="PF00415">
    <property type="entry name" value="RCC1"/>
    <property type="match status" value="1"/>
</dbReference>
<dbReference type="SUPFAM" id="SSF49785">
    <property type="entry name" value="Galactose-binding domain-like"/>
    <property type="match status" value="1"/>
</dbReference>
<comment type="caution">
    <text evidence="3">The sequence shown here is derived from an EMBL/GenBank/DDBJ whole genome shotgun (WGS) entry which is preliminary data.</text>
</comment>
<accession>A0A397B544</accession>
<name>A0A397B544_APHAT</name>
<dbReference type="PANTHER" id="PTHR22870">
    <property type="entry name" value="REGULATOR OF CHROMOSOME CONDENSATION"/>
    <property type="match status" value="1"/>
</dbReference>
<evidence type="ECO:0000313" key="3">
    <source>
        <dbReference type="EMBL" id="RHY15148.1"/>
    </source>
</evidence>
<dbReference type="InterPro" id="IPR051210">
    <property type="entry name" value="Ub_ligase/GEF_domain"/>
</dbReference>
<dbReference type="InterPro" id="IPR008979">
    <property type="entry name" value="Galactose-bd-like_sf"/>
</dbReference>
<keyword evidence="1" id="KW-0677">Repeat</keyword>
<gene>
    <name evidence="3" type="ORF">DYB25_001640</name>
</gene>
<dbReference type="AlphaFoldDB" id="A0A397B544"/>
<dbReference type="InterPro" id="IPR000408">
    <property type="entry name" value="Reg_chr_condens"/>
</dbReference>
<dbReference type="EMBL" id="QUTA01005570">
    <property type="protein sequence ID" value="RHY15148.1"/>
    <property type="molecule type" value="Genomic_DNA"/>
</dbReference>
<evidence type="ECO:0000256" key="1">
    <source>
        <dbReference type="ARBA" id="ARBA00022737"/>
    </source>
</evidence>
<dbReference type="Gene3D" id="2.60.120.260">
    <property type="entry name" value="Galactose-binding domain-like"/>
    <property type="match status" value="1"/>
</dbReference>
<dbReference type="Proteomes" id="UP000266239">
    <property type="component" value="Unassembled WGS sequence"/>
</dbReference>
<dbReference type="SUPFAM" id="SSF50985">
    <property type="entry name" value="RCC1/BLIP-II"/>
    <property type="match status" value="1"/>
</dbReference>
<dbReference type="Gene3D" id="2.130.10.30">
    <property type="entry name" value="Regulator of chromosome condensation 1/beta-lactamase-inhibitor protein II"/>
    <property type="match status" value="1"/>
</dbReference>
<feature type="repeat" description="RCC1" evidence="2">
    <location>
        <begin position="22"/>
        <end position="75"/>
    </location>
</feature>
<evidence type="ECO:0000256" key="2">
    <source>
        <dbReference type="PROSITE-ProRule" id="PRU00235"/>
    </source>
</evidence>
<proteinExistence type="predicted"/>
<dbReference type="InterPro" id="IPR009091">
    <property type="entry name" value="RCC1/BLIP-II"/>
</dbReference>
<evidence type="ECO:0000313" key="4">
    <source>
        <dbReference type="Proteomes" id="UP000266239"/>
    </source>
</evidence>
<protein>
    <submittedName>
        <fullName evidence="3">Uncharacterized protein</fullName>
    </submittedName>
</protein>
<reference evidence="3 4" key="1">
    <citation type="submission" date="2018-08" db="EMBL/GenBank/DDBJ databases">
        <title>Aphanomyces genome sequencing and annotation.</title>
        <authorList>
            <person name="Minardi D."/>
            <person name="Oidtmann B."/>
            <person name="Van Der Giezen M."/>
            <person name="Studholme D.J."/>
        </authorList>
    </citation>
    <scope>NUCLEOTIDE SEQUENCE [LARGE SCALE GENOMIC DNA]</scope>
    <source>
        <strain evidence="3 4">Yx</strain>
    </source>
</reference>
<dbReference type="VEuPathDB" id="FungiDB:H257_01218"/>
<dbReference type="PANTHER" id="PTHR22870:SF408">
    <property type="entry name" value="OS09G0560450 PROTEIN"/>
    <property type="match status" value="1"/>
</dbReference>
<organism evidence="3 4">
    <name type="scientific">Aphanomyces astaci</name>
    <name type="common">Crayfish plague agent</name>
    <dbReference type="NCBI Taxonomy" id="112090"/>
    <lineage>
        <taxon>Eukaryota</taxon>
        <taxon>Sar</taxon>
        <taxon>Stramenopiles</taxon>
        <taxon>Oomycota</taxon>
        <taxon>Saprolegniomycetes</taxon>
        <taxon>Saprolegniales</taxon>
        <taxon>Verrucalvaceae</taxon>
        <taxon>Aphanomyces</taxon>
    </lineage>
</organism>